<evidence type="ECO:0000256" key="1">
    <source>
        <dbReference type="SAM" id="MobiDB-lite"/>
    </source>
</evidence>
<feature type="compositionally biased region" description="Basic and acidic residues" evidence="1">
    <location>
        <begin position="1"/>
        <end position="61"/>
    </location>
</feature>
<dbReference type="Proteomes" id="UP000018936">
    <property type="component" value="Unassembled WGS sequence"/>
</dbReference>
<dbReference type="AlphaFoldDB" id="V8NKA8"/>
<evidence type="ECO:0000313" key="3">
    <source>
        <dbReference type="Proteomes" id="UP000018936"/>
    </source>
</evidence>
<evidence type="ECO:0000313" key="2">
    <source>
        <dbReference type="EMBL" id="ETE62416.1"/>
    </source>
</evidence>
<accession>V8NKA8</accession>
<dbReference type="EMBL" id="AZIM01003271">
    <property type="protein sequence ID" value="ETE62416.1"/>
    <property type="molecule type" value="Genomic_DNA"/>
</dbReference>
<sequence length="199" mass="23344">TEGGKEVRKKERGRGGREKEREGREKERKKEGGEKEREKRGTEGRKKGREGREKEGREGKTNEIWMDGWIDRGREGRRERKRRGRKDHKLSAIQGWKGPWRSFSPTPCSKSIVKVSFSLLTHPVTWPPSHAHQATPTELVVKKFESHSWWNSHLRIRRLIHRLKKNKKLHIGDRKGIRPVNTQFHSAAQIPPRKGLWGH</sequence>
<organism evidence="2 3">
    <name type="scientific">Ophiophagus hannah</name>
    <name type="common">King cobra</name>
    <name type="synonym">Naja hannah</name>
    <dbReference type="NCBI Taxonomy" id="8665"/>
    <lineage>
        <taxon>Eukaryota</taxon>
        <taxon>Metazoa</taxon>
        <taxon>Chordata</taxon>
        <taxon>Craniata</taxon>
        <taxon>Vertebrata</taxon>
        <taxon>Euteleostomi</taxon>
        <taxon>Lepidosauria</taxon>
        <taxon>Squamata</taxon>
        <taxon>Bifurcata</taxon>
        <taxon>Unidentata</taxon>
        <taxon>Episquamata</taxon>
        <taxon>Toxicofera</taxon>
        <taxon>Serpentes</taxon>
        <taxon>Colubroidea</taxon>
        <taxon>Elapidae</taxon>
        <taxon>Elapinae</taxon>
        <taxon>Ophiophagus</taxon>
    </lineage>
</organism>
<comment type="caution">
    <text evidence="2">The sequence shown here is derived from an EMBL/GenBank/DDBJ whole genome shotgun (WGS) entry which is preliminary data.</text>
</comment>
<feature type="non-terminal residue" evidence="2">
    <location>
        <position position="1"/>
    </location>
</feature>
<gene>
    <name evidence="2" type="primary">ZC3H13</name>
    <name evidence="2" type="ORF">L345_11828</name>
</gene>
<name>V8NKA8_OPHHA</name>
<feature type="region of interest" description="Disordered" evidence="1">
    <location>
        <begin position="1"/>
        <end position="65"/>
    </location>
</feature>
<proteinExistence type="predicted"/>
<keyword evidence="3" id="KW-1185">Reference proteome</keyword>
<protein>
    <submittedName>
        <fullName evidence="2">Zinc finger CCCH domain-containing protein 13</fullName>
    </submittedName>
</protein>
<reference evidence="2 3" key="1">
    <citation type="journal article" date="2013" name="Proc. Natl. Acad. Sci. U.S.A.">
        <title>The king cobra genome reveals dynamic gene evolution and adaptation in the snake venom system.</title>
        <authorList>
            <person name="Vonk F.J."/>
            <person name="Casewell N.R."/>
            <person name="Henkel C.V."/>
            <person name="Heimberg A.M."/>
            <person name="Jansen H.J."/>
            <person name="McCleary R.J."/>
            <person name="Kerkkamp H.M."/>
            <person name="Vos R.A."/>
            <person name="Guerreiro I."/>
            <person name="Calvete J.J."/>
            <person name="Wuster W."/>
            <person name="Woods A.E."/>
            <person name="Logan J.M."/>
            <person name="Harrison R.A."/>
            <person name="Castoe T.A."/>
            <person name="de Koning A.P."/>
            <person name="Pollock D.D."/>
            <person name="Yandell M."/>
            <person name="Calderon D."/>
            <person name="Renjifo C."/>
            <person name="Currier R.B."/>
            <person name="Salgado D."/>
            <person name="Pla D."/>
            <person name="Sanz L."/>
            <person name="Hyder A.S."/>
            <person name="Ribeiro J.M."/>
            <person name="Arntzen J.W."/>
            <person name="van den Thillart G.E."/>
            <person name="Boetzer M."/>
            <person name="Pirovano W."/>
            <person name="Dirks R.P."/>
            <person name="Spaink H.P."/>
            <person name="Duboule D."/>
            <person name="McGlinn E."/>
            <person name="Kini R.M."/>
            <person name="Richardson M.K."/>
        </authorList>
    </citation>
    <scope>NUCLEOTIDE SEQUENCE</scope>
    <source>
        <tissue evidence="2">Blood</tissue>
    </source>
</reference>